<dbReference type="Pfam" id="PF18962">
    <property type="entry name" value="Por_Secre_tail"/>
    <property type="match status" value="1"/>
</dbReference>
<sequence>MHEEFGCFMRIIYKKDFRADFLNIAKEGKMRAKHTYLILLLVPALIYSTAFGSDTKPFDNYHDMTGDEVVNQPVTLPPYQIPALDNTADLVGDTSLVGTTWYEGQHNGTIGRMIELDDAGYLHFAWMNGENMYATNRHIYYNYINPTGVQGFPGTGYPVESSTKAGYNTLDVDFDSRGFPAFHWTNQVGGDYMTAIAVDFSPTTGTFVTYEAPPVVGVPEIIWPRMQFDSNQFIHILSTENPASGLAGDPQRHYYTRGTYDPILYSISYEQFEEVTWTMTIAGDVATSDVSDRIAFAWTYCRDDGFPTPGGEYSQRNNDIYYLIDEDGVDPNWSQAINLTDFLPPDLSFLPDTTLADMDTIRAYTDLSAFFDQDDYLHIAFTTPSFFELEGTTYWHASLIWHWSEQYPDDFHLIHDAFVDWDWNNVDCGAWNVKAQKPSLGQDPTTGYLYCTYQVFDVDTLALSQPGFPSGEIYISVSTDGGQNWAVGTNITNTITPTDAHPGDCLSEGWLSMAKKVDGECHIQYILDRDAGNVTQTEGTWTLNDVIYHNVPVGLISTTPLVPQDIPFHVTHGGTGVEPDPSVQVSPIQFTLSQNYPNPFNPLTVISYELRVASSINLTIYDINGQRVADLVNGRQSAGLHEVTFDASDLSSGIYIYRLETEGYQSSGKMVLMK</sequence>
<evidence type="ECO:0000259" key="1">
    <source>
        <dbReference type="Pfam" id="PF18962"/>
    </source>
</evidence>
<evidence type="ECO:0000313" key="3">
    <source>
        <dbReference type="Proteomes" id="UP000319619"/>
    </source>
</evidence>
<evidence type="ECO:0000313" key="2">
    <source>
        <dbReference type="EMBL" id="TKJ40855.1"/>
    </source>
</evidence>
<proteinExistence type="predicted"/>
<gene>
    <name evidence="2" type="ORF">CEE37_07795</name>
</gene>
<feature type="domain" description="Secretion system C-terminal sorting" evidence="1">
    <location>
        <begin position="596"/>
        <end position="671"/>
    </location>
</feature>
<name>A0A532V0X4_UNCL8</name>
<dbReference type="Gene3D" id="2.60.40.4070">
    <property type="match status" value="1"/>
</dbReference>
<dbReference type="EMBL" id="NJBN01000004">
    <property type="protein sequence ID" value="TKJ40855.1"/>
    <property type="molecule type" value="Genomic_DNA"/>
</dbReference>
<organism evidence="2 3">
    <name type="scientific">candidate division LCP-89 bacterium B3_LCP</name>
    <dbReference type="NCBI Taxonomy" id="2012998"/>
    <lineage>
        <taxon>Bacteria</taxon>
        <taxon>Pseudomonadati</taxon>
        <taxon>Bacteria division LCP-89</taxon>
    </lineage>
</organism>
<dbReference type="InterPro" id="IPR026444">
    <property type="entry name" value="Secre_tail"/>
</dbReference>
<accession>A0A532V0X4</accession>
<comment type="caution">
    <text evidence="2">The sequence shown here is derived from an EMBL/GenBank/DDBJ whole genome shotgun (WGS) entry which is preliminary data.</text>
</comment>
<dbReference type="NCBIfam" id="TIGR04183">
    <property type="entry name" value="Por_Secre_tail"/>
    <property type="match status" value="1"/>
</dbReference>
<reference evidence="2 3" key="1">
    <citation type="submission" date="2017-06" db="EMBL/GenBank/DDBJ databases">
        <title>Novel microbial phyla capable of carbon fixation and sulfur reduction in deep-sea sediments.</title>
        <authorList>
            <person name="Huang J."/>
            <person name="Baker B."/>
            <person name="Wang Y."/>
        </authorList>
    </citation>
    <scope>NUCLEOTIDE SEQUENCE [LARGE SCALE GENOMIC DNA]</scope>
    <source>
        <strain evidence="2">B3_LCP</strain>
    </source>
</reference>
<protein>
    <recommendedName>
        <fullName evidence="1">Secretion system C-terminal sorting domain-containing protein</fullName>
    </recommendedName>
</protein>
<dbReference type="Proteomes" id="UP000319619">
    <property type="component" value="Unassembled WGS sequence"/>
</dbReference>
<dbReference type="AlphaFoldDB" id="A0A532V0X4"/>